<feature type="region of interest" description="Disordered" evidence="9">
    <location>
        <begin position="74"/>
        <end position="109"/>
    </location>
</feature>
<evidence type="ECO:0000256" key="8">
    <source>
        <dbReference type="PROSITE-ProRule" id="PRU01240"/>
    </source>
</evidence>
<proteinExistence type="inferred from homology"/>
<name>A0AAV4LVV5_BABCB</name>
<dbReference type="Pfam" id="PF00082">
    <property type="entry name" value="Peptidase_S8"/>
    <property type="match status" value="1"/>
</dbReference>
<dbReference type="GO" id="GO:0004252">
    <property type="term" value="F:serine-type endopeptidase activity"/>
    <property type="evidence" value="ECO:0007669"/>
    <property type="project" value="UniProtKB-UniRule"/>
</dbReference>
<dbReference type="InterPro" id="IPR000209">
    <property type="entry name" value="Peptidase_S8/S53_dom"/>
</dbReference>
<dbReference type="GeneID" id="94195216"/>
<evidence type="ECO:0000256" key="4">
    <source>
        <dbReference type="ARBA" id="ARBA00022825"/>
    </source>
</evidence>
<feature type="domain" description="Peptidase S8/S53" evidence="10">
    <location>
        <begin position="142"/>
        <end position="417"/>
    </location>
</feature>
<keyword evidence="3 8" id="KW-0378">Hydrolase</keyword>
<keyword evidence="5" id="KW-0865">Zymogen</keyword>
<feature type="active site" description="Charge relay system" evidence="8">
    <location>
        <position position="399"/>
    </location>
</feature>
<dbReference type="PANTHER" id="PTHR43399:SF4">
    <property type="entry name" value="CELL WALL-ASSOCIATED PROTEASE"/>
    <property type="match status" value="1"/>
</dbReference>
<organism evidence="11 12">
    <name type="scientific">Babesia caballi</name>
    <dbReference type="NCBI Taxonomy" id="5871"/>
    <lineage>
        <taxon>Eukaryota</taxon>
        <taxon>Sar</taxon>
        <taxon>Alveolata</taxon>
        <taxon>Apicomplexa</taxon>
        <taxon>Aconoidasida</taxon>
        <taxon>Piroplasmida</taxon>
        <taxon>Babesiidae</taxon>
        <taxon>Babesia</taxon>
    </lineage>
</organism>
<evidence type="ECO:0000256" key="7">
    <source>
        <dbReference type="ARBA" id="ARBA00023619"/>
    </source>
</evidence>
<dbReference type="GO" id="GO:0006508">
    <property type="term" value="P:proteolysis"/>
    <property type="evidence" value="ECO:0007669"/>
    <property type="project" value="UniProtKB-KW"/>
</dbReference>
<evidence type="ECO:0000313" key="11">
    <source>
        <dbReference type="EMBL" id="GIX63735.1"/>
    </source>
</evidence>
<dbReference type="PROSITE" id="PS51892">
    <property type="entry name" value="SUBTILASE"/>
    <property type="match status" value="1"/>
</dbReference>
<protein>
    <recommendedName>
        <fullName evidence="7">subtilisin</fullName>
        <ecNumber evidence="7">3.4.21.62</ecNumber>
    </recommendedName>
</protein>
<dbReference type="Proteomes" id="UP001497744">
    <property type="component" value="Unassembled WGS sequence"/>
</dbReference>
<dbReference type="PANTHER" id="PTHR43399">
    <property type="entry name" value="SUBTILISIN-RELATED"/>
    <property type="match status" value="1"/>
</dbReference>
<comment type="catalytic activity">
    <reaction evidence="6">
        <text>Hydrolysis of proteins with broad specificity for peptide bonds, and a preference for a large uncharged residue in P1. Hydrolyzes peptide amides.</text>
        <dbReference type="EC" id="3.4.21.62"/>
    </reaction>
</comment>
<dbReference type="AlphaFoldDB" id="A0AAV4LVV5"/>
<accession>A0AAV4LVV5</accession>
<dbReference type="PROSITE" id="PS00136">
    <property type="entry name" value="SUBTILASE_ASP"/>
    <property type="match status" value="1"/>
</dbReference>
<dbReference type="EMBL" id="BPLF01000002">
    <property type="protein sequence ID" value="GIX63735.1"/>
    <property type="molecule type" value="Genomic_DNA"/>
</dbReference>
<evidence type="ECO:0000256" key="9">
    <source>
        <dbReference type="SAM" id="MobiDB-lite"/>
    </source>
</evidence>
<dbReference type="Gene3D" id="3.40.50.200">
    <property type="entry name" value="Peptidase S8/S53 domain"/>
    <property type="match status" value="1"/>
</dbReference>
<comment type="similarity">
    <text evidence="1 8">Belongs to the peptidase S8 family.</text>
</comment>
<feature type="compositionally biased region" description="Basic and acidic residues" evidence="9">
    <location>
        <begin position="78"/>
        <end position="94"/>
    </location>
</feature>
<dbReference type="InterPro" id="IPR023827">
    <property type="entry name" value="Peptidase_S8_Asp-AS"/>
</dbReference>
<dbReference type="PRINTS" id="PR00723">
    <property type="entry name" value="SUBTILISIN"/>
</dbReference>
<feature type="active site" description="Charge relay system" evidence="8">
    <location>
        <position position="202"/>
    </location>
</feature>
<dbReference type="RefSeq" id="XP_067715804.1">
    <property type="nucleotide sequence ID" value="XM_067859703.1"/>
</dbReference>
<dbReference type="SUPFAM" id="SSF52743">
    <property type="entry name" value="Subtilisin-like"/>
    <property type="match status" value="1"/>
</dbReference>
<keyword evidence="4 8" id="KW-0720">Serine protease</keyword>
<evidence type="ECO:0000256" key="5">
    <source>
        <dbReference type="ARBA" id="ARBA00023145"/>
    </source>
</evidence>
<reference evidence="11 12" key="1">
    <citation type="submission" date="2021-06" db="EMBL/GenBank/DDBJ databases">
        <title>Genome sequence of Babesia caballi.</title>
        <authorList>
            <person name="Yamagishi J."/>
            <person name="Kidaka T."/>
            <person name="Ochi A."/>
        </authorList>
    </citation>
    <scope>NUCLEOTIDE SEQUENCE [LARGE SCALE GENOMIC DNA]</scope>
    <source>
        <strain evidence="11">USDA-D6B2</strain>
    </source>
</reference>
<evidence type="ECO:0000256" key="6">
    <source>
        <dbReference type="ARBA" id="ARBA00023529"/>
    </source>
</evidence>
<feature type="active site" description="Charge relay system" evidence="8">
    <location>
        <position position="148"/>
    </location>
</feature>
<comment type="caution">
    <text evidence="11">The sequence shown here is derived from an EMBL/GenBank/DDBJ whole genome shotgun (WGS) entry which is preliminary data.</text>
</comment>
<evidence type="ECO:0000259" key="10">
    <source>
        <dbReference type="Pfam" id="PF00082"/>
    </source>
</evidence>
<dbReference type="EC" id="3.4.21.62" evidence="7"/>
<gene>
    <name evidence="11" type="ORF">BcabD6B2_31700</name>
</gene>
<evidence type="ECO:0000256" key="1">
    <source>
        <dbReference type="ARBA" id="ARBA00011073"/>
    </source>
</evidence>
<keyword evidence="12" id="KW-1185">Reference proteome</keyword>
<sequence>MQTEMQSGNPRDNVPLDVTRLEHLKTFILEPAAGSTPEQLDDIRNFLKAKGARVENDDIATLSFIDEATRTVVTAGSHKADRSTSDDSTSKSKDATGGASGGEESTDAVDAVPTAAPEQWYMDALRIPETWDRLRSLKNRPVKVCVVDTGIDYRNEALKDAFDDLPAANGGSTVHGGNAWRERKYGHNFVDDNTNPLDLHGHGTAVANIIAGKPTRAGGMPGINPHARLIACKAFDNNLKARLSNILSCIDYCIERGAHIQNHGWNISSNSDALVNAFRVADEKGVLMVVSTGIVTPEGRPQALLRPMDTVPASFISLYRNLLTVAGMQLVPREKMQRRVSRCERTRGGQKACLPKLLGLYEIYDKTRYGVNCSHLVAPAKNIFSTGLNNATVSMEGVSLAVGIMSGVSSLLLSAVVNGRYLRPKFIPMLLEVNNKFMVSAKGKVQWEGYTDCYKALKTVLDCKGEWAKISNVIKVRNHAIWERMRQDTPHKRPTAAQ</sequence>
<evidence type="ECO:0000256" key="2">
    <source>
        <dbReference type="ARBA" id="ARBA00022670"/>
    </source>
</evidence>
<dbReference type="InterPro" id="IPR015500">
    <property type="entry name" value="Peptidase_S8_subtilisin-rel"/>
</dbReference>
<dbReference type="InterPro" id="IPR036852">
    <property type="entry name" value="Peptidase_S8/S53_dom_sf"/>
</dbReference>
<keyword evidence="2 8" id="KW-0645">Protease</keyword>
<evidence type="ECO:0000313" key="12">
    <source>
        <dbReference type="Proteomes" id="UP001497744"/>
    </source>
</evidence>
<evidence type="ECO:0000256" key="3">
    <source>
        <dbReference type="ARBA" id="ARBA00022801"/>
    </source>
</evidence>
<dbReference type="InterPro" id="IPR051048">
    <property type="entry name" value="Peptidase_S8/S53_subtilisin"/>
</dbReference>